<dbReference type="AlphaFoldDB" id="A0AAJ5WD46"/>
<sequence length="376" mass="41969">MEDVNQLYQKFLNQQCSRQEAEELLQYFLTEKGDAEMAQLIEATLENQSLGKITTEDQLSIERNERLVMDKIKPKRESNRYIWYAAAAALLAVLSVTFYFSKDKSSVPTNQIVNHDVLPGGNRATLRLANGKTINLDAKKSGVVIQASQLTYNDGTVIAATQGKSNETSMINTPSGGQYTVELPDGTLVTLNAASSLKFPSTFLGLVNRTVELVGEGYFQVRKDKQHPFIVKSGDQQVEVLGTHFNVTAYANEKNIKTTLVEGSVKISTASGSKLLKPGQQAQVNGTAIQVDEVDIDDAIAWKQGYFIFNEDLESIMKKVSRWYNVEIIYQSKFDPGLGFQGKITRNKNLSEVLKMMEYTEKVHFKIEGRKLIVTN</sequence>
<keyword evidence="1" id="KW-0472">Membrane</keyword>
<evidence type="ECO:0000313" key="4">
    <source>
        <dbReference type="EMBL" id="WEK21340.1"/>
    </source>
</evidence>
<dbReference type="Proteomes" id="UP001214530">
    <property type="component" value="Chromosome"/>
</dbReference>
<name>A0AAJ5WD46_9SPHI</name>
<dbReference type="InterPro" id="IPR032508">
    <property type="entry name" value="FecR_C"/>
</dbReference>
<dbReference type="FunFam" id="2.60.120.1440:FF:000001">
    <property type="entry name" value="Putative anti-sigma factor"/>
    <property type="match status" value="1"/>
</dbReference>
<feature type="domain" description="FecR protein" evidence="2">
    <location>
        <begin position="171"/>
        <end position="266"/>
    </location>
</feature>
<evidence type="ECO:0000259" key="3">
    <source>
        <dbReference type="Pfam" id="PF16344"/>
    </source>
</evidence>
<evidence type="ECO:0000259" key="2">
    <source>
        <dbReference type="Pfam" id="PF04773"/>
    </source>
</evidence>
<organism evidence="4 5">
    <name type="scientific">Candidatus Pedobacter colombiensis</name>
    <dbReference type="NCBI Taxonomy" id="3121371"/>
    <lineage>
        <taxon>Bacteria</taxon>
        <taxon>Pseudomonadati</taxon>
        <taxon>Bacteroidota</taxon>
        <taxon>Sphingobacteriia</taxon>
        <taxon>Sphingobacteriales</taxon>
        <taxon>Sphingobacteriaceae</taxon>
        <taxon>Pedobacter</taxon>
    </lineage>
</organism>
<evidence type="ECO:0000256" key="1">
    <source>
        <dbReference type="SAM" id="Phobius"/>
    </source>
</evidence>
<dbReference type="InterPro" id="IPR006860">
    <property type="entry name" value="FecR"/>
</dbReference>
<dbReference type="InterPro" id="IPR012373">
    <property type="entry name" value="Ferrdict_sens_TM"/>
</dbReference>
<reference evidence="4" key="1">
    <citation type="submission" date="2023-03" db="EMBL/GenBank/DDBJ databases">
        <title>Andean soil-derived lignocellulolytic bacterial consortium as a source of novel taxa and putative plastic-active enzymes.</title>
        <authorList>
            <person name="Diaz-Garcia L."/>
            <person name="Chuvochina M."/>
            <person name="Feuerriegel G."/>
            <person name="Bunk B."/>
            <person name="Sproer C."/>
            <person name="Streit W.R."/>
            <person name="Rodriguez L.M."/>
            <person name="Overmann J."/>
            <person name="Jimenez D.J."/>
        </authorList>
    </citation>
    <scope>NUCLEOTIDE SEQUENCE</scope>
    <source>
        <strain evidence="4">MAG 3858</strain>
    </source>
</reference>
<dbReference type="Pfam" id="PF04773">
    <property type="entry name" value="FecR"/>
    <property type="match status" value="1"/>
</dbReference>
<accession>A0AAJ5WD46</accession>
<keyword evidence="1" id="KW-0812">Transmembrane</keyword>
<feature type="domain" description="Protein FecR C-terminal" evidence="3">
    <location>
        <begin position="308"/>
        <end position="374"/>
    </location>
</feature>
<proteinExistence type="predicted"/>
<dbReference type="Gene3D" id="3.55.50.30">
    <property type="match status" value="1"/>
</dbReference>
<dbReference type="PIRSF" id="PIRSF018266">
    <property type="entry name" value="FecR"/>
    <property type="match status" value="1"/>
</dbReference>
<keyword evidence="1" id="KW-1133">Transmembrane helix</keyword>
<dbReference type="EMBL" id="CP119313">
    <property type="protein sequence ID" value="WEK21340.1"/>
    <property type="molecule type" value="Genomic_DNA"/>
</dbReference>
<dbReference type="PANTHER" id="PTHR30273">
    <property type="entry name" value="PERIPLASMIC SIGNAL SENSOR AND SIGMA FACTOR ACTIVATOR FECR-RELATED"/>
    <property type="match status" value="1"/>
</dbReference>
<protein>
    <submittedName>
        <fullName evidence="4">DUF4974 domain-containing protein</fullName>
    </submittedName>
</protein>
<feature type="transmembrane region" description="Helical" evidence="1">
    <location>
        <begin position="81"/>
        <end position="100"/>
    </location>
</feature>
<dbReference type="PANTHER" id="PTHR30273:SF2">
    <property type="entry name" value="PROTEIN FECR"/>
    <property type="match status" value="1"/>
</dbReference>
<dbReference type="GO" id="GO:0016989">
    <property type="term" value="F:sigma factor antagonist activity"/>
    <property type="evidence" value="ECO:0007669"/>
    <property type="project" value="TreeGrafter"/>
</dbReference>
<evidence type="ECO:0000313" key="5">
    <source>
        <dbReference type="Proteomes" id="UP001214530"/>
    </source>
</evidence>
<dbReference type="Gene3D" id="2.60.120.1440">
    <property type="match status" value="1"/>
</dbReference>
<gene>
    <name evidence="4" type="ORF">P0Y49_09320</name>
</gene>
<dbReference type="Pfam" id="PF16344">
    <property type="entry name" value="FecR_C"/>
    <property type="match status" value="1"/>
</dbReference>